<protein>
    <submittedName>
        <fullName evidence="2">Metallophosphoesterase</fullName>
    </submittedName>
</protein>
<dbReference type="EMBL" id="LCIR01000027">
    <property type="protein sequence ID" value="KKT58972.1"/>
    <property type="molecule type" value="Genomic_DNA"/>
</dbReference>
<evidence type="ECO:0000313" key="3">
    <source>
        <dbReference type="Proteomes" id="UP000034087"/>
    </source>
</evidence>
<reference evidence="2 3" key="1">
    <citation type="journal article" date="2015" name="Nature">
        <title>rRNA introns, odd ribosomes, and small enigmatic genomes across a large radiation of phyla.</title>
        <authorList>
            <person name="Brown C.T."/>
            <person name="Hug L.A."/>
            <person name="Thomas B.C."/>
            <person name="Sharon I."/>
            <person name="Castelle C.J."/>
            <person name="Singh A."/>
            <person name="Wilkins M.J."/>
            <person name="Williams K.H."/>
            <person name="Banfield J.F."/>
        </authorList>
    </citation>
    <scope>NUCLEOTIDE SEQUENCE [LARGE SCALE GENOMIC DNA]</scope>
</reference>
<gene>
    <name evidence="2" type="ORF">UW53_C0027G0002</name>
</gene>
<comment type="caution">
    <text evidence="2">The sequence shown here is derived from an EMBL/GenBank/DDBJ whole genome shotgun (WGS) entry which is preliminary data.</text>
</comment>
<evidence type="ECO:0000313" key="2">
    <source>
        <dbReference type="EMBL" id="KKT58972.1"/>
    </source>
</evidence>
<sequence length="245" mass="26450">MKKIILLGLIFLILGLLFKIYTFPTSALDLIKTDPGSDSRCLQIKVKFTSDTQWKESGSNRYIMVGCDGQGTITNPAKNPPGCTGGLAKLKPGEEVTLGRCSCFFDPDGGCLKVGKELTIEDRKEGSNKRRNVTVVKKLEDTTDIKSGICSYDLIDRDKNRKVNLGSLCGSNKDKFDLRLNITCQGPSPTPTPTITITPSPTPSICPVPSQVTNVKVTCPNCSATPSPTPTPTPINSPTREAQTQ</sequence>
<name>A0A0G1KRJ2_9BACT</name>
<accession>A0A0G1KRJ2</accession>
<dbReference type="AlphaFoldDB" id="A0A0G1KRJ2"/>
<dbReference type="Proteomes" id="UP000034087">
    <property type="component" value="Unassembled WGS sequence"/>
</dbReference>
<organism evidence="2 3">
    <name type="scientific">Candidatus Giovannonibacteria bacterium GW2011_GWA1_44_25</name>
    <dbReference type="NCBI Taxonomy" id="1618645"/>
    <lineage>
        <taxon>Bacteria</taxon>
        <taxon>Candidatus Giovannoniibacteriota</taxon>
    </lineage>
</organism>
<proteinExistence type="predicted"/>
<evidence type="ECO:0000256" key="1">
    <source>
        <dbReference type="SAM" id="MobiDB-lite"/>
    </source>
</evidence>
<feature type="region of interest" description="Disordered" evidence="1">
    <location>
        <begin position="222"/>
        <end position="245"/>
    </location>
</feature>